<dbReference type="InterPro" id="IPR001969">
    <property type="entry name" value="Aspartic_peptidase_AS"/>
</dbReference>
<dbReference type="OrthoDB" id="128412at2759"/>
<dbReference type="Pfam" id="PF13650">
    <property type="entry name" value="Asp_protease_2"/>
    <property type="match status" value="1"/>
</dbReference>
<dbReference type="GO" id="GO:0006508">
    <property type="term" value="P:proteolysis"/>
    <property type="evidence" value="ECO:0007669"/>
    <property type="project" value="InterPro"/>
</dbReference>
<dbReference type="SUPFAM" id="SSF50630">
    <property type="entry name" value="Acid proteases"/>
    <property type="match status" value="1"/>
</dbReference>
<evidence type="ECO:0000313" key="1">
    <source>
        <dbReference type="EMBL" id="OWY98429.1"/>
    </source>
</evidence>
<proteinExistence type="predicted"/>
<dbReference type="InterPro" id="IPR021109">
    <property type="entry name" value="Peptidase_aspartic_dom_sf"/>
</dbReference>
<keyword evidence="2" id="KW-1185">Reference proteome</keyword>
<gene>
    <name evidence="1" type="ORF">PHMEG_00030809</name>
</gene>
<protein>
    <recommendedName>
        <fullName evidence="3">Peptidase A2 domain-containing protein</fullName>
    </recommendedName>
</protein>
<dbReference type="Proteomes" id="UP000198211">
    <property type="component" value="Unassembled WGS sequence"/>
</dbReference>
<dbReference type="PROSITE" id="PS00141">
    <property type="entry name" value="ASP_PROTEASE"/>
    <property type="match status" value="1"/>
</dbReference>
<organism evidence="1 2">
    <name type="scientific">Phytophthora megakarya</name>
    <dbReference type="NCBI Taxonomy" id="4795"/>
    <lineage>
        <taxon>Eukaryota</taxon>
        <taxon>Sar</taxon>
        <taxon>Stramenopiles</taxon>
        <taxon>Oomycota</taxon>
        <taxon>Peronosporomycetes</taxon>
        <taxon>Peronosporales</taxon>
        <taxon>Peronosporaceae</taxon>
        <taxon>Phytophthora</taxon>
    </lineage>
</organism>
<dbReference type="GO" id="GO:0004190">
    <property type="term" value="F:aspartic-type endopeptidase activity"/>
    <property type="evidence" value="ECO:0007669"/>
    <property type="project" value="InterPro"/>
</dbReference>
<dbReference type="Gene3D" id="2.40.70.10">
    <property type="entry name" value="Acid Proteases"/>
    <property type="match status" value="1"/>
</dbReference>
<dbReference type="EMBL" id="NBNE01009415">
    <property type="protein sequence ID" value="OWY98429.1"/>
    <property type="molecule type" value="Genomic_DNA"/>
</dbReference>
<comment type="caution">
    <text evidence="1">The sequence shown here is derived from an EMBL/GenBank/DDBJ whole genome shotgun (WGS) entry which is preliminary data.</text>
</comment>
<evidence type="ECO:0000313" key="2">
    <source>
        <dbReference type="Proteomes" id="UP000198211"/>
    </source>
</evidence>
<reference evidence="2" key="1">
    <citation type="submission" date="2017-03" db="EMBL/GenBank/DDBJ databases">
        <title>Phytopthora megakarya and P. palmivora, two closely related causual agents of cacao black pod achieved similar genome size and gene model numbers by different mechanisms.</title>
        <authorList>
            <person name="Ali S."/>
            <person name="Shao J."/>
            <person name="Larry D.J."/>
            <person name="Kronmiller B."/>
            <person name="Shen D."/>
            <person name="Strem M.D."/>
            <person name="Melnick R.L."/>
            <person name="Guiltinan M.J."/>
            <person name="Tyler B.M."/>
            <person name="Meinhardt L.W."/>
            <person name="Bailey B.A."/>
        </authorList>
    </citation>
    <scope>NUCLEOTIDE SEQUENCE [LARGE SCALE GENOMIC DNA]</scope>
    <source>
        <strain evidence="2">zdho120</strain>
    </source>
</reference>
<sequence>MLPLDEARVLSIHPDAEHRRSAENSENPLEFTISGEKFGWWSEHALVEELQKIAIVHWAIFNTRVQVLLDSGATTSIISFDLTSRLKLSLNHKDKLPILGYGDVSTYISAKARIKLTLGPRVVYVLDVWVGNIGAGVYCLLGMDFMMSEICVYVKE</sequence>
<dbReference type="AlphaFoldDB" id="A0A225V1Y1"/>
<accession>A0A225V1Y1</accession>
<evidence type="ECO:0008006" key="3">
    <source>
        <dbReference type="Google" id="ProtNLM"/>
    </source>
</evidence>
<name>A0A225V1Y1_9STRA</name>
<dbReference type="CDD" id="cd00303">
    <property type="entry name" value="retropepsin_like"/>
    <property type="match status" value="1"/>
</dbReference>